<dbReference type="Gene3D" id="2.60.40.1120">
    <property type="entry name" value="Carboxypeptidase-like, regulatory domain"/>
    <property type="match status" value="4"/>
</dbReference>
<keyword evidence="3" id="KW-0720">Serine protease</keyword>
<dbReference type="GO" id="GO:0004180">
    <property type="term" value="F:carboxypeptidase activity"/>
    <property type="evidence" value="ECO:0007669"/>
    <property type="project" value="UniProtKB-KW"/>
</dbReference>
<dbReference type="InterPro" id="IPR023828">
    <property type="entry name" value="Peptidase_S8_Ser-AS"/>
</dbReference>
<evidence type="ECO:0000313" key="8">
    <source>
        <dbReference type="Proteomes" id="UP000517694"/>
    </source>
</evidence>
<dbReference type="SUPFAM" id="SSF117281">
    <property type="entry name" value="Kelch motif"/>
    <property type="match status" value="1"/>
</dbReference>
<dbReference type="Proteomes" id="UP000517694">
    <property type="component" value="Unassembled WGS sequence"/>
</dbReference>
<protein>
    <submittedName>
        <fullName evidence="7">Carboxypeptidase regulatory-like domain-containing protein</fullName>
    </submittedName>
</protein>
<feature type="compositionally biased region" description="Low complexity" evidence="4">
    <location>
        <begin position="916"/>
        <end position="930"/>
    </location>
</feature>
<dbReference type="NCBIfam" id="NF038128">
    <property type="entry name" value="choice_anch_J"/>
    <property type="match status" value="1"/>
</dbReference>
<dbReference type="PROSITE" id="PS00138">
    <property type="entry name" value="SUBTILASE_SER"/>
    <property type="match status" value="1"/>
</dbReference>
<reference evidence="7 8" key="1">
    <citation type="submission" date="2020-08" db="EMBL/GenBank/DDBJ databases">
        <title>Whole-Genome Sequence of French Clinical Streptomyces mexicanus Strain Q0842.</title>
        <authorList>
            <person name="Boxberger M."/>
            <person name="La Scola B."/>
        </authorList>
    </citation>
    <scope>NUCLEOTIDE SEQUENCE [LARGE SCALE GENOMIC DNA]</scope>
    <source>
        <strain evidence="7 8">Marseille-Q0842</strain>
    </source>
</reference>
<dbReference type="EMBL" id="JACMHY010000003">
    <property type="protein sequence ID" value="MBC2865208.1"/>
    <property type="molecule type" value="Genomic_DNA"/>
</dbReference>
<comment type="caution">
    <text evidence="7">The sequence shown here is derived from an EMBL/GenBank/DDBJ whole genome shotgun (WGS) entry which is preliminary data.</text>
</comment>
<organism evidence="7 8">
    <name type="scientific">Streptomyces mexicanus</name>
    <dbReference type="NCBI Taxonomy" id="178566"/>
    <lineage>
        <taxon>Bacteria</taxon>
        <taxon>Bacillati</taxon>
        <taxon>Actinomycetota</taxon>
        <taxon>Actinomycetes</taxon>
        <taxon>Kitasatosporales</taxon>
        <taxon>Streptomycetaceae</taxon>
        <taxon>Streptomyces</taxon>
    </lineage>
</organism>
<feature type="signal peptide" evidence="5">
    <location>
        <begin position="1"/>
        <end position="26"/>
    </location>
</feature>
<dbReference type="GO" id="GO:0004252">
    <property type="term" value="F:serine-type endopeptidase activity"/>
    <property type="evidence" value="ECO:0007669"/>
    <property type="project" value="InterPro"/>
</dbReference>
<dbReference type="InterPro" id="IPR015915">
    <property type="entry name" value="Kelch-typ_b-propeller"/>
</dbReference>
<dbReference type="Gene3D" id="2.60.120.200">
    <property type="match status" value="1"/>
</dbReference>
<gene>
    <name evidence="7" type="ORF">H1R13_09430</name>
</gene>
<evidence type="ECO:0000256" key="2">
    <source>
        <dbReference type="ARBA" id="ARBA00022801"/>
    </source>
</evidence>
<feature type="chain" id="PRO_5030769978" evidence="5">
    <location>
        <begin position="27"/>
        <end position="1376"/>
    </location>
</feature>
<dbReference type="Pfam" id="PF13620">
    <property type="entry name" value="CarboxypepD_reg"/>
    <property type="match status" value="2"/>
</dbReference>
<dbReference type="Pfam" id="PF24681">
    <property type="entry name" value="Kelch_KLHDC2_KLHL20_DRC7"/>
    <property type="match status" value="1"/>
</dbReference>
<dbReference type="InterPro" id="IPR008969">
    <property type="entry name" value="CarboxyPept-like_regulatory"/>
</dbReference>
<feature type="region of interest" description="Disordered" evidence="4">
    <location>
        <begin position="906"/>
        <end position="930"/>
    </location>
</feature>
<keyword evidence="2" id="KW-0378">Hydrolase</keyword>
<dbReference type="InterPro" id="IPR036852">
    <property type="entry name" value="Peptidase_S8/S53_dom_sf"/>
</dbReference>
<evidence type="ECO:0000313" key="7">
    <source>
        <dbReference type="EMBL" id="MBC2865208.1"/>
    </source>
</evidence>
<evidence type="ECO:0000256" key="3">
    <source>
        <dbReference type="ARBA" id="ARBA00022825"/>
    </source>
</evidence>
<dbReference type="GO" id="GO:0006508">
    <property type="term" value="P:proteolysis"/>
    <property type="evidence" value="ECO:0007669"/>
    <property type="project" value="UniProtKB-KW"/>
</dbReference>
<proteinExistence type="predicted"/>
<dbReference type="SUPFAM" id="SSF49899">
    <property type="entry name" value="Concanavalin A-like lectins/glucanases"/>
    <property type="match status" value="1"/>
</dbReference>
<dbReference type="OrthoDB" id="9813435at2"/>
<dbReference type="InterPro" id="IPR013320">
    <property type="entry name" value="ConA-like_dom_sf"/>
</dbReference>
<dbReference type="PANTHER" id="PTHR45632">
    <property type="entry name" value="LD33804P"/>
    <property type="match status" value="1"/>
</dbReference>
<keyword evidence="7" id="KW-0121">Carboxypeptidase</keyword>
<dbReference type="InterPro" id="IPR030400">
    <property type="entry name" value="Sedolisin_dom"/>
</dbReference>
<evidence type="ECO:0000256" key="5">
    <source>
        <dbReference type="SAM" id="SignalP"/>
    </source>
</evidence>
<evidence type="ECO:0000259" key="6">
    <source>
        <dbReference type="PROSITE" id="PS51695"/>
    </source>
</evidence>
<dbReference type="Gene3D" id="2.120.10.80">
    <property type="entry name" value="Kelch-type beta propeller"/>
    <property type="match status" value="2"/>
</dbReference>
<dbReference type="Gene3D" id="3.40.50.200">
    <property type="entry name" value="Peptidase S8/S53 domain"/>
    <property type="match status" value="1"/>
</dbReference>
<sequence length="1376" mass="140330">MRLAVVVSAVAAMVGAGLPLALDATAKPADTASHGKKPSVEQVCGTPRPGKVSCFAMRRTDVAGRKGVLAATTTPSGWGAADLRSAYNLPADGGGGRTVAVVVAYDDPTAESDLAVYRAQYGLPACTTGNGCLRKIDQRGGTDYPEADPGWAAETSLDLDMVSAAAPDAHILLVEADTDEFENIFAAVDQAVAQGAQYVSNSYGSAYDGTPGSGEDPAETAEFDAHYDHPGVAMVASSGDYGYGVTYPAASQHVTAVGGTALKKDPDSARGWSESVWYNAYGAPGSGCSAYEPKPAFQTDTGCDTRSVSDVSAVADPLTGVAVYQTYGSDGWGVMGGTSAAAPIITGVYAAADAPDAHTYPNSYPYFTSSGLNDVTSGANGSCAAGRPCTAGAGYDGPTGLGTPNGLTAFRSYPHGEISGTVTDSAGTPLTGVSVTAGDYRTTTDGKGHYAFVLPPGSYDLTAAAYGYHSGTATGVAVTEGGSVTEKFVLVAVPHQTVTGKVTDGSGHGWPLYATVTADGVPGAPVFTDPYTGTYKLQLPEGHDYTLKFAARYPGYQAVTKNVTVADSSRTVDVAVPVDAKAATAAGYATKRSGPIESFDSTTAAPDGWSVVDADGTTGGWEFSDAGNRGNRTGGSGAFAMVDSDHIGGGKHQDSTLLSPVYDFSGYTSPRVSFDTDYEGYDGQSGSVDITTDGGATWTTVWSRTTNVTDHIDLPLTAYAGAKAVQLRFHFTATWGWWWELDDVFVGEQHYGPVDGGLVAGTVTDANTGQGIVGATVTDGDAAAQSGVTAATSDDPGLGDGFYWLFSDTPGRHSFTATKGAYTSADSTVRVTADSTTEATYSLEAGQLTLTPAAVDKTLAWGATGTQKLTVTNTGRVPATFTLGEWPGGFRQQAAQGAPLQVVPVDPSPLRERTGRSAAGPTAAPAAAGDAWKPVADLPVGSSDNAVAADGGKLYSAFGFNGTTYTSDLYGYDPGSGAWTKLSSAADGRGAPAKGFIDGKLYAVGGWGADGSLDAKTEIYDPSSDTWTTGAPSPKPAAASGSAVLDGKLYVVGGCLASSCGTTDVYAYDPSTDNWSRMAAYPEPVSWTACGAIDGVLYCAGGTADSGDTKHAYAYDPVSDSWSRIADLPTTLWGSAYTAANGLLLTVGGRVPGGVTNQSFAFDPRAGTWGALPNADTPVYRGGGAPGFYSVGGKNNNLIGAKPTAAVKVLPGYDQAGAGKGVTWLGVDTRRVTLAPGAATTVVVSLDAAVAEVTQPGTYTARLSVGTDTPYHASEIPVTMHVEPPKSWGKYAGTVLGSDGADGTAPLAGATVQIDGKASDYTLKTAKDGTFALWLDARGAPLTVTVAKDGYQPAVAKVKLTKGETTTGDFTLRKAP</sequence>
<dbReference type="SUPFAM" id="SSF52743">
    <property type="entry name" value="Subtilisin-like"/>
    <property type="match status" value="1"/>
</dbReference>
<dbReference type="RefSeq" id="WP_159663797.1">
    <property type="nucleotide sequence ID" value="NZ_JACMHY010000003.1"/>
</dbReference>
<keyword evidence="1" id="KW-0645">Protease</keyword>
<dbReference type="PROSITE" id="PS51695">
    <property type="entry name" value="SEDOLISIN"/>
    <property type="match status" value="1"/>
</dbReference>
<dbReference type="InterPro" id="IPR006652">
    <property type="entry name" value="Kelch_1"/>
</dbReference>
<dbReference type="PANTHER" id="PTHR45632:SF14">
    <property type="entry name" value="KELCH-LIKE PROTEIN 33"/>
    <property type="match status" value="1"/>
</dbReference>
<dbReference type="SMART" id="SM00612">
    <property type="entry name" value="Kelch"/>
    <property type="match status" value="5"/>
</dbReference>
<keyword evidence="8" id="KW-1185">Reference proteome</keyword>
<evidence type="ECO:0000256" key="4">
    <source>
        <dbReference type="SAM" id="MobiDB-lite"/>
    </source>
</evidence>
<dbReference type="CDD" id="cd04056">
    <property type="entry name" value="Peptidases_S53"/>
    <property type="match status" value="1"/>
</dbReference>
<keyword evidence="5" id="KW-0732">Signal</keyword>
<name>A0A7X1LPT0_9ACTN</name>
<feature type="domain" description="Peptidase S53" evidence="6">
    <location>
        <begin position="74"/>
        <end position="416"/>
    </location>
</feature>
<evidence type="ECO:0000256" key="1">
    <source>
        <dbReference type="ARBA" id="ARBA00022670"/>
    </source>
</evidence>
<dbReference type="SUPFAM" id="SSF49464">
    <property type="entry name" value="Carboxypeptidase regulatory domain-like"/>
    <property type="match status" value="4"/>
</dbReference>
<accession>A0A7X1LPT0</accession>